<evidence type="ECO:0008006" key="4">
    <source>
        <dbReference type="Google" id="ProtNLM"/>
    </source>
</evidence>
<feature type="chain" id="PRO_5047264010" description="Lipoprotein" evidence="1">
    <location>
        <begin position="23"/>
        <end position="293"/>
    </location>
</feature>
<evidence type="ECO:0000313" key="3">
    <source>
        <dbReference type="Proteomes" id="UP001595791"/>
    </source>
</evidence>
<dbReference type="EMBL" id="JBHSBU010000001">
    <property type="protein sequence ID" value="MFC4158940.1"/>
    <property type="molecule type" value="Genomic_DNA"/>
</dbReference>
<reference evidence="3" key="1">
    <citation type="journal article" date="2019" name="Int. J. Syst. Evol. Microbiol.">
        <title>The Global Catalogue of Microorganisms (GCM) 10K type strain sequencing project: providing services to taxonomists for standard genome sequencing and annotation.</title>
        <authorList>
            <consortium name="The Broad Institute Genomics Platform"/>
            <consortium name="The Broad Institute Genome Sequencing Center for Infectious Disease"/>
            <person name="Wu L."/>
            <person name="Ma J."/>
        </authorList>
    </citation>
    <scope>NUCLEOTIDE SEQUENCE [LARGE SCALE GENOMIC DNA]</scope>
    <source>
        <strain evidence="3">LMG 29894</strain>
    </source>
</reference>
<feature type="signal peptide" evidence="1">
    <location>
        <begin position="1"/>
        <end position="22"/>
    </location>
</feature>
<sequence length="293" mass="31653">MKFLPLCLLTALLAGVTACSDAEPPPPPKAVAAAPQPSQEQLMQAVFGKHYRGKQKDALVDLPDPENREVSSRYLVSPISLRARPGGEALLLTNSVMASDQGEPEFGHADAGLVSLYRLRWQDGVWKVRLSHIHFDGLGSMGNSGEAQWLDLSRGRLGLAMHHGGMWQGNTLTLLALYDLSGNQVKSLTKESIRIASANGGACAPITEMCWDVTAQWRFVAAAQPGDYDDLVLSFSGSEATLAEPVGKAEAVMANGEEVEPKRNVKQVTGSARYRFSDGHYRLVEGTNKVPEI</sequence>
<dbReference type="PROSITE" id="PS51257">
    <property type="entry name" value="PROKAR_LIPOPROTEIN"/>
    <property type="match status" value="1"/>
</dbReference>
<dbReference type="Proteomes" id="UP001595791">
    <property type="component" value="Unassembled WGS sequence"/>
</dbReference>
<accession>A0ABV8MNW0</accession>
<keyword evidence="1" id="KW-0732">Signal</keyword>
<evidence type="ECO:0000313" key="2">
    <source>
        <dbReference type="EMBL" id="MFC4158940.1"/>
    </source>
</evidence>
<comment type="caution">
    <text evidence="2">The sequence shown here is derived from an EMBL/GenBank/DDBJ whole genome shotgun (WGS) entry which is preliminary data.</text>
</comment>
<dbReference type="RefSeq" id="WP_378162155.1">
    <property type="nucleotide sequence ID" value="NZ_JBHSBU010000001.1"/>
</dbReference>
<name>A0ABV8MNW0_9NEIS</name>
<gene>
    <name evidence="2" type="ORF">ACFOW7_06155</name>
</gene>
<organism evidence="2 3">
    <name type="scientific">Chitinimonas lacunae</name>
    <dbReference type="NCBI Taxonomy" id="1963018"/>
    <lineage>
        <taxon>Bacteria</taxon>
        <taxon>Pseudomonadati</taxon>
        <taxon>Pseudomonadota</taxon>
        <taxon>Betaproteobacteria</taxon>
        <taxon>Neisseriales</taxon>
        <taxon>Chitinibacteraceae</taxon>
        <taxon>Chitinimonas</taxon>
    </lineage>
</organism>
<keyword evidence="3" id="KW-1185">Reference proteome</keyword>
<proteinExistence type="predicted"/>
<protein>
    <recommendedName>
        <fullName evidence="4">Lipoprotein</fullName>
    </recommendedName>
</protein>
<evidence type="ECO:0000256" key="1">
    <source>
        <dbReference type="SAM" id="SignalP"/>
    </source>
</evidence>